<organism evidence="1 2">
    <name type="scientific">Acaulospora colombiana</name>
    <dbReference type="NCBI Taxonomy" id="27376"/>
    <lineage>
        <taxon>Eukaryota</taxon>
        <taxon>Fungi</taxon>
        <taxon>Fungi incertae sedis</taxon>
        <taxon>Mucoromycota</taxon>
        <taxon>Glomeromycotina</taxon>
        <taxon>Glomeromycetes</taxon>
        <taxon>Diversisporales</taxon>
        <taxon>Acaulosporaceae</taxon>
        <taxon>Acaulospora</taxon>
    </lineage>
</organism>
<feature type="non-terminal residue" evidence="1">
    <location>
        <position position="1"/>
    </location>
</feature>
<name>A0ACA9Q4F1_9GLOM</name>
<gene>
    <name evidence="1" type="ORF">ACOLOM_LOCUS11967</name>
</gene>
<feature type="non-terminal residue" evidence="1">
    <location>
        <position position="272"/>
    </location>
</feature>
<dbReference type="Proteomes" id="UP000789525">
    <property type="component" value="Unassembled WGS sequence"/>
</dbReference>
<comment type="caution">
    <text evidence="1">The sequence shown here is derived from an EMBL/GenBank/DDBJ whole genome shotgun (WGS) entry which is preliminary data.</text>
</comment>
<sequence>IGRIVPNFIGDIWGPFNALITCTFACAIISICMLAATNTAGIIAIAVLYGLFSGAFLPNMSQKLGTHSHSFPCGLAGTPITGALLTTDLHWNRPIAFSAVRPLFYFTIHHEHSLIDDPLGLRLPGWSSIDHCETPYCKGKEDLEGIDAIFEERSSTLYPIRPAFRDTLPRNILFPSVRMKHLLMFSKENSEEVTLSTHAHTPLITNLCILETGQQLVPRIKHHYLYLLPVNCKVLKVQILVIARTSSKLSGFFQRLKERDPLLALFTTFGDL</sequence>
<proteinExistence type="predicted"/>
<keyword evidence="2" id="KW-1185">Reference proteome</keyword>
<evidence type="ECO:0000313" key="1">
    <source>
        <dbReference type="EMBL" id="CAG8737134.1"/>
    </source>
</evidence>
<protein>
    <submittedName>
        <fullName evidence="1">14628_t:CDS:1</fullName>
    </submittedName>
</protein>
<accession>A0ACA9Q4F1</accession>
<reference evidence="1" key="1">
    <citation type="submission" date="2021-06" db="EMBL/GenBank/DDBJ databases">
        <authorList>
            <person name="Kallberg Y."/>
            <person name="Tangrot J."/>
            <person name="Rosling A."/>
        </authorList>
    </citation>
    <scope>NUCLEOTIDE SEQUENCE</scope>
    <source>
        <strain evidence="1">CL356</strain>
    </source>
</reference>
<evidence type="ECO:0000313" key="2">
    <source>
        <dbReference type="Proteomes" id="UP000789525"/>
    </source>
</evidence>
<dbReference type="EMBL" id="CAJVPT010045937">
    <property type="protein sequence ID" value="CAG8737134.1"/>
    <property type="molecule type" value="Genomic_DNA"/>
</dbReference>